<sequence>MDDDPAPGSLVGVDLGLRTGVAVYAPDGAGVVRLRRYSSTHLGSRATLKRAAPRMLQEAAPIAGVVVEGDRAMGEIWAKAARRLGATTTEVSPERWRAVLLWPRDRTPSATAKAAAKDRAVQVIEWSRAAGGPDVPPAPKGPLRSDTADAIMIGLWGVVDRGWVTPADLPFPVPGR</sequence>
<protein>
    <recommendedName>
        <fullName evidence="3">Holliday junction resolvasome RuvABC endonuclease subunit</fullName>
    </recommendedName>
</protein>
<dbReference type="EMBL" id="CP031165">
    <property type="protein sequence ID" value="AXV09245.1"/>
    <property type="molecule type" value="Genomic_DNA"/>
</dbReference>
<dbReference type="RefSeq" id="WP_114593455.1">
    <property type="nucleotide sequence ID" value="NZ_CP031165.1"/>
</dbReference>
<dbReference type="OrthoDB" id="1495259at2"/>
<evidence type="ECO:0008006" key="3">
    <source>
        <dbReference type="Google" id="ProtNLM"/>
    </source>
</evidence>
<dbReference type="AlphaFoldDB" id="A0A346Y448"/>
<name>A0A346Y448_9ACTN</name>
<dbReference type="Proteomes" id="UP000264006">
    <property type="component" value="Chromosome"/>
</dbReference>
<proteinExistence type="predicted"/>
<evidence type="ECO:0000313" key="2">
    <source>
        <dbReference type="Proteomes" id="UP000264006"/>
    </source>
</evidence>
<dbReference type="KEGG" id="euz:DVS28_a4584"/>
<keyword evidence="2" id="KW-1185">Reference proteome</keyword>
<reference evidence="1 2" key="1">
    <citation type="submission" date="2018-09" db="EMBL/GenBank/DDBJ databases">
        <title>Complete genome sequence of Euzebya sp. DY32-46 isolated from seawater of Pacific Ocean.</title>
        <authorList>
            <person name="Xu L."/>
            <person name="Wu Y.-H."/>
            <person name="Xu X.-W."/>
        </authorList>
    </citation>
    <scope>NUCLEOTIDE SEQUENCE [LARGE SCALE GENOMIC DNA]</scope>
    <source>
        <strain evidence="1 2">DY32-46</strain>
    </source>
</reference>
<accession>A0A346Y448</accession>
<evidence type="ECO:0000313" key="1">
    <source>
        <dbReference type="EMBL" id="AXV09245.1"/>
    </source>
</evidence>
<organism evidence="1 2">
    <name type="scientific">Euzebya pacifica</name>
    <dbReference type="NCBI Taxonomy" id="1608957"/>
    <lineage>
        <taxon>Bacteria</taxon>
        <taxon>Bacillati</taxon>
        <taxon>Actinomycetota</taxon>
        <taxon>Nitriliruptoria</taxon>
        <taxon>Euzebyales</taxon>
    </lineage>
</organism>
<gene>
    <name evidence="1" type="ORF">DVS28_a4584</name>
</gene>